<feature type="domain" description="Chitin-binding type-2" evidence="3">
    <location>
        <begin position="273"/>
        <end position="334"/>
    </location>
</feature>
<organism evidence="4 5">
    <name type="scientific">Anopheles culicifacies</name>
    <dbReference type="NCBI Taxonomy" id="139723"/>
    <lineage>
        <taxon>Eukaryota</taxon>
        <taxon>Metazoa</taxon>
        <taxon>Ecdysozoa</taxon>
        <taxon>Arthropoda</taxon>
        <taxon>Hexapoda</taxon>
        <taxon>Insecta</taxon>
        <taxon>Pterygota</taxon>
        <taxon>Neoptera</taxon>
        <taxon>Endopterygota</taxon>
        <taxon>Diptera</taxon>
        <taxon>Nematocera</taxon>
        <taxon>Culicoidea</taxon>
        <taxon>Culicidae</taxon>
        <taxon>Anophelinae</taxon>
        <taxon>Anopheles</taxon>
        <taxon>culicifacies species complex</taxon>
    </lineage>
</organism>
<dbReference type="SMART" id="SM00494">
    <property type="entry name" value="ChtBD2"/>
    <property type="match status" value="1"/>
</dbReference>
<dbReference type="EMBL" id="AXCM01009809">
    <property type="status" value="NOT_ANNOTATED_CDS"/>
    <property type="molecule type" value="Genomic_DNA"/>
</dbReference>
<accession>A0A182M1W0</accession>
<evidence type="ECO:0000256" key="1">
    <source>
        <dbReference type="SAM" id="MobiDB-lite"/>
    </source>
</evidence>
<dbReference type="InterPro" id="IPR002557">
    <property type="entry name" value="Chitin-bd_dom"/>
</dbReference>
<reference evidence="5" key="1">
    <citation type="submission" date="2013-09" db="EMBL/GenBank/DDBJ databases">
        <title>The Genome Sequence of Anopheles culicifacies species A.</title>
        <authorList>
            <consortium name="The Broad Institute Genomics Platform"/>
            <person name="Neafsey D.E."/>
            <person name="Besansky N."/>
            <person name="Howell P."/>
            <person name="Walton C."/>
            <person name="Young S.K."/>
            <person name="Zeng Q."/>
            <person name="Gargeya S."/>
            <person name="Fitzgerald M."/>
            <person name="Haas B."/>
            <person name="Abouelleil A."/>
            <person name="Allen A.W."/>
            <person name="Alvarado L."/>
            <person name="Arachchi H.M."/>
            <person name="Berlin A.M."/>
            <person name="Chapman S.B."/>
            <person name="Gainer-Dewar J."/>
            <person name="Goldberg J."/>
            <person name="Griggs A."/>
            <person name="Gujja S."/>
            <person name="Hansen M."/>
            <person name="Howarth C."/>
            <person name="Imamovic A."/>
            <person name="Ireland A."/>
            <person name="Larimer J."/>
            <person name="McCowan C."/>
            <person name="Murphy C."/>
            <person name="Pearson M."/>
            <person name="Poon T.W."/>
            <person name="Priest M."/>
            <person name="Roberts A."/>
            <person name="Saif S."/>
            <person name="Shea T."/>
            <person name="Sisk P."/>
            <person name="Sykes S."/>
            <person name="Wortman J."/>
            <person name="Nusbaum C."/>
            <person name="Birren B."/>
        </authorList>
    </citation>
    <scope>NUCLEOTIDE SEQUENCE [LARGE SCALE GENOMIC DNA]</scope>
    <source>
        <strain evidence="5">A-37</strain>
    </source>
</reference>
<dbReference type="Proteomes" id="UP000075883">
    <property type="component" value="Unassembled WGS sequence"/>
</dbReference>
<dbReference type="PANTHER" id="PTHR22933:SF42">
    <property type="entry name" value="FI18455P1-RELATED"/>
    <property type="match status" value="1"/>
</dbReference>
<dbReference type="GO" id="GO:0008061">
    <property type="term" value="F:chitin binding"/>
    <property type="evidence" value="ECO:0007669"/>
    <property type="project" value="InterPro"/>
</dbReference>
<name>A0A182M1W0_9DIPT</name>
<dbReference type="STRING" id="139723.A0A182M1W0"/>
<evidence type="ECO:0000256" key="2">
    <source>
        <dbReference type="SAM" id="SignalP"/>
    </source>
</evidence>
<feature type="signal peptide" evidence="2">
    <location>
        <begin position="1"/>
        <end position="34"/>
    </location>
</feature>
<feature type="region of interest" description="Disordered" evidence="1">
    <location>
        <begin position="117"/>
        <end position="141"/>
    </location>
</feature>
<evidence type="ECO:0000313" key="5">
    <source>
        <dbReference type="Proteomes" id="UP000075883"/>
    </source>
</evidence>
<dbReference type="Pfam" id="PF01607">
    <property type="entry name" value="CBM_14"/>
    <property type="match status" value="1"/>
</dbReference>
<dbReference type="VEuPathDB" id="VectorBase:ACUA007398"/>
<evidence type="ECO:0000313" key="4">
    <source>
        <dbReference type="EnsemblMetazoa" id="ACUA007398-PA"/>
    </source>
</evidence>
<dbReference type="SUPFAM" id="SSF57625">
    <property type="entry name" value="Invertebrate chitin-binding proteins"/>
    <property type="match status" value="1"/>
</dbReference>
<protein>
    <recommendedName>
        <fullName evidence="3">Chitin-binding type-2 domain-containing protein</fullName>
    </recommendedName>
</protein>
<dbReference type="PANTHER" id="PTHR22933">
    <property type="entry name" value="FI18007P1-RELATED"/>
    <property type="match status" value="1"/>
</dbReference>
<feature type="chain" id="PRO_5008127735" description="Chitin-binding type-2 domain-containing protein" evidence="2">
    <location>
        <begin position="35"/>
        <end position="551"/>
    </location>
</feature>
<reference evidence="4" key="2">
    <citation type="submission" date="2020-05" db="UniProtKB">
        <authorList>
            <consortium name="EnsemblMetazoa"/>
        </authorList>
    </citation>
    <scope>IDENTIFICATION</scope>
    <source>
        <strain evidence="4">A-37</strain>
    </source>
</reference>
<dbReference type="InterPro" id="IPR052976">
    <property type="entry name" value="Scoloptoxin-like"/>
</dbReference>
<dbReference type="PROSITE" id="PS50940">
    <property type="entry name" value="CHIT_BIND_II"/>
    <property type="match status" value="1"/>
</dbReference>
<keyword evidence="5" id="KW-1185">Reference proteome</keyword>
<evidence type="ECO:0000259" key="3">
    <source>
        <dbReference type="PROSITE" id="PS50940"/>
    </source>
</evidence>
<dbReference type="GO" id="GO:0005576">
    <property type="term" value="C:extracellular region"/>
    <property type="evidence" value="ECO:0007669"/>
    <property type="project" value="InterPro"/>
</dbReference>
<dbReference type="Gene3D" id="2.170.140.10">
    <property type="entry name" value="Chitin binding domain"/>
    <property type="match status" value="1"/>
</dbReference>
<dbReference type="AlphaFoldDB" id="A0A182M1W0"/>
<proteinExistence type="predicted"/>
<dbReference type="EnsemblMetazoa" id="ACUA007398-RA">
    <property type="protein sequence ID" value="ACUA007398-PA"/>
    <property type="gene ID" value="ACUA007398"/>
</dbReference>
<feature type="region of interest" description="Disordered" evidence="1">
    <location>
        <begin position="232"/>
        <end position="258"/>
    </location>
</feature>
<dbReference type="InterPro" id="IPR036508">
    <property type="entry name" value="Chitin-bd_dom_sf"/>
</dbReference>
<sequence length="551" mass="59416">MGILLGRPARDDNRVLCFVSLLLPLLLPVTEVRGHVSDATQGSNSVRTVMDLMEVMLNRNILDMLKNGGFDFREPARIFLPPKFYSVVPLDPGHMSPDQILAYDQLQGNASTDVAFGGKADQQQKPSGDRGALSEPGGGSRINLISYSDGKVTTAGGGGVGNGRRPAVTNKGSATLEKNVATNGPPAGGAMVRTNFQERINGKEMMPANEQQKRWQPSLTTSITDQTVSQNVGRTLPTSGRADGGSTTDRLRSALPGEPDVDYPILGSIPTTQFSCDNRHHGYYADVETRCQVFRVCANTDSTGRGFAFLCPNGTLFNQRHLVCDWYMNVRCEESENFYHVNDNIGGMADGGRSMGLGDNRQDMMKVVMSMVTYPMRSLMDMMNGVGVLGERVGGGVEPRLETVKMPPPSSRRDDYVTPVTGLEPPLDRDRGTSVTGGVNNFNPVTNNFAAGVSAPVRPAVDQTETNVYRPKLDNVYVSSLGTLSTDPNSGFDPLRSTLLTETNGAVARLSGVPQADTFGVVNVCNAAKPFRSFDRADGYGDLLTKTNFAH</sequence>
<feature type="region of interest" description="Disordered" evidence="1">
    <location>
        <begin position="399"/>
        <end position="439"/>
    </location>
</feature>
<keyword evidence="2" id="KW-0732">Signal</keyword>